<evidence type="ECO:0000256" key="2">
    <source>
        <dbReference type="PROSITE-ProRule" id="PRU00110"/>
    </source>
</evidence>
<dbReference type="AlphaFoldDB" id="A0A0P1I504"/>
<feature type="modified residue" description="Phosphohistidine" evidence="2">
    <location>
        <position position="62"/>
    </location>
</feature>
<dbReference type="Gene3D" id="1.20.120.160">
    <property type="entry name" value="HPT domain"/>
    <property type="match status" value="1"/>
</dbReference>
<dbReference type="SUPFAM" id="SSF47226">
    <property type="entry name" value="Histidine-containing phosphotransfer domain, HPT domain"/>
    <property type="match status" value="1"/>
</dbReference>
<evidence type="ECO:0000313" key="5">
    <source>
        <dbReference type="Proteomes" id="UP000051870"/>
    </source>
</evidence>
<dbReference type="InterPro" id="IPR008207">
    <property type="entry name" value="Sig_transdc_His_kin_Hpt_dom"/>
</dbReference>
<dbReference type="GO" id="GO:0004672">
    <property type="term" value="F:protein kinase activity"/>
    <property type="evidence" value="ECO:0007669"/>
    <property type="project" value="UniProtKB-ARBA"/>
</dbReference>
<dbReference type="InterPro" id="IPR036641">
    <property type="entry name" value="HPT_dom_sf"/>
</dbReference>
<dbReference type="EMBL" id="CYTW01000001">
    <property type="protein sequence ID" value="CUJ90522.1"/>
    <property type="molecule type" value="Genomic_DNA"/>
</dbReference>
<evidence type="ECO:0000256" key="1">
    <source>
        <dbReference type="ARBA" id="ARBA00023012"/>
    </source>
</evidence>
<dbReference type="GO" id="GO:0000160">
    <property type="term" value="P:phosphorelay signal transduction system"/>
    <property type="evidence" value="ECO:0007669"/>
    <property type="project" value="UniProtKB-KW"/>
</dbReference>
<reference evidence="5" key="1">
    <citation type="submission" date="2015-09" db="EMBL/GenBank/DDBJ databases">
        <authorList>
            <person name="Rodrigo-Torres Lidia"/>
            <person name="Arahal R.David."/>
        </authorList>
    </citation>
    <scope>NUCLEOTIDE SEQUENCE [LARGE SCALE GENOMIC DNA]</scope>
    <source>
        <strain evidence="5">CECT 7735</strain>
    </source>
</reference>
<sequence>MMDGSKVSQDGAGALEKHLMALRSRFLGTLVEKEQTLEDAISSLAAYGQDRQIMSKVYYVAHNLVGIAPMHRLNSLAEAARLTEVLLAKAIFPPHEVVELDDVLIAIDDLVEEIRTNLETHLDG</sequence>
<proteinExistence type="predicted"/>
<keyword evidence="1" id="KW-0902">Two-component regulatory system</keyword>
<dbReference type="RefSeq" id="WP_058310405.1">
    <property type="nucleotide sequence ID" value="NZ_CYTW01000001.1"/>
</dbReference>
<feature type="domain" description="HPt" evidence="3">
    <location>
        <begin position="19"/>
        <end position="121"/>
    </location>
</feature>
<dbReference type="GeneID" id="83880322"/>
<accession>A0A0P1I504</accession>
<keyword evidence="2" id="KW-0597">Phosphoprotein</keyword>
<protein>
    <recommendedName>
        <fullName evidence="3">HPt domain-containing protein</fullName>
    </recommendedName>
</protein>
<evidence type="ECO:0000313" key="4">
    <source>
        <dbReference type="EMBL" id="CUJ90522.1"/>
    </source>
</evidence>
<gene>
    <name evidence="4" type="ORF">PH7735_01260</name>
</gene>
<name>A0A0P1I504_9RHOB</name>
<keyword evidence="5" id="KW-1185">Reference proteome</keyword>
<dbReference type="PROSITE" id="PS50894">
    <property type="entry name" value="HPT"/>
    <property type="match status" value="1"/>
</dbReference>
<dbReference type="Proteomes" id="UP000051870">
    <property type="component" value="Unassembled WGS sequence"/>
</dbReference>
<organism evidence="4 5">
    <name type="scientific">Shimia thalassica</name>
    <dbReference type="NCBI Taxonomy" id="1715693"/>
    <lineage>
        <taxon>Bacteria</taxon>
        <taxon>Pseudomonadati</taxon>
        <taxon>Pseudomonadota</taxon>
        <taxon>Alphaproteobacteria</taxon>
        <taxon>Rhodobacterales</taxon>
        <taxon>Roseobacteraceae</taxon>
    </lineage>
</organism>
<evidence type="ECO:0000259" key="3">
    <source>
        <dbReference type="PROSITE" id="PS50894"/>
    </source>
</evidence>
<dbReference type="STRING" id="1715693.PH7735_01260"/>